<sequence length="206" mass="22178">MTIAASSPTPETLQGPPDDQTVERMAGVIAQNVRSFRLRQGLSLDRLAQLSGTDRKTLAEIEAGSLHADIATLWTVAKALDIPFSGLLNSGHGTGTTVIRRAGSAPLASRDGLLTSRALFPFKGERQVEFYELRLSPGADEHADGHPPGTVENLLVARGSVEVTTGDGDYRLEEGDAILFEADVPHRYRHVGEGEAILYLVMSYLL</sequence>
<evidence type="ECO:0000259" key="2">
    <source>
        <dbReference type="PROSITE" id="PS50943"/>
    </source>
</evidence>
<dbReference type="CDD" id="cd00093">
    <property type="entry name" value="HTH_XRE"/>
    <property type="match status" value="1"/>
</dbReference>
<keyword evidence="4" id="KW-1185">Reference proteome</keyword>
<dbReference type="GO" id="GO:0003677">
    <property type="term" value="F:DNA binding"/>
    <property type="evidence" value="ECO:0007669"/>
    <property type="project" value="UniProtKB-KW"/>
</dbReference>
<dbReference type="SUPFAM" id="SSF51182">
    <property type="entry name" value="RmlC-like cupins"/>
    <property type="match status" value="1"/>
</dbReference>
<dbReference type="KEGG" id="azz:DEW08_24505"/>
<dbReference type="Gene3D" id="1.10.260.40">
    <property type="entry name" value="lambda repressor-like DNA-binding domains"/>
    <property type="match status" value="1"/>
</dbReference>
<evidence type="ECO:0000313" key="4">
    <source>
        <dbReference type="Proteomes" id="UP000245629"/>
    </source>
</evidence>
<dbReference type="Proteomes" id="UP000245629">
    <property type="component" value="Plasmid unnamed1"/>
</dbReference>
<keyword evidence="3" id="KW-0614">Plasmid</keyword>
<protein>
    <submittedName>
        <fullName evidence="3">Transcriptional regulator</fullName>
    </submittedName>
</protein>
<dbReference type="Gene3D" id="2.60.120.10">
    <property type="entry name" value="Jelly Rolls"/>
    <property type="match status" value="1"/>
</dbReference>
<dbReference type="GO" id="GO:0003700">
    <property type="term" value="F:DNA-binding transcription factor activity"/>
    <property type="evidence" value="ECO:0007669"/>
    <property type="project" value="TreeGrafter"/>
</dbReference>
<dbReference type="PANTHER" id="PTHR46797:SF1">
    <property type="entry name" value="METHYLPHOSPHONATE SYNTHASE"/>
    <property type="match status" value="1"/>
</dbReference>
<feature type="domain" description="HTH cro/C1-type" evidence="2">
    <location>
        <begin position="33"/>
        <end position="87"/>
    </location>
</feature>
<geneLocation type="plasmid" evidence="3 4">
    <name>unnamed1</name>
</geneLocation>
<dbReference type="InterPro" id="IPR011051">
    <property type="entry name" value="RmlC_Cupin_sf"/>
</dbReference>
<name>A0A2S2CXL8_9PROT</name>
<dbReference type="InterPro" id="IPR014710">
    <property type="entry name" value="RmlC-like_jellyroll"/>
</dbReference>
<dbReference type="SMART" id="SM00530">
    <property type="entry name" value="HTH_XRE"/>
    <property type="match status" value="1"/>
</dbReference>
<accession>A0A2S2CXL8</accession>
<dbReference type="CDD" id="cd02209">
    <property type="entry name" value="cupin_XRE_C"/>
    <property type="match status" value="1"/>
</dbReference>
<dbReference type="GO" id="GO:0005829">
    <property type="term" value="C:cytosol"/>
    <property type="evidence" value="ECO:0007669"/>
    <property type="project" value="TreeGrafter"/>
</dbReference>
<dbReference type="PANTHER" id="PTHR46797">
    <property type="entry name" value="HTH-TYPE TRANSCRIPTIONAL REGULATOR"/>
    <property type="match status" value="1"/>
</dbReference>
<dbReference type="InterPro" id="IPR001387">
    <property type="entry name" value="Cro/C1-type_HTH"/>
</dbReference>
<organism evidence="3 4">
    <name type="scientific">Azospirillum thermophilum</name>
    <dbReference type="NCBI Taxonomy" id="2202148"/>
    <lineage>
        <taxon>Bacteria</taxon>
        <taxon>Pseudomonadati</taxon>
        <taxon>Pseudomonadota</taxon>
        <taxon>Alphaproteobacteria</taxon>
        <taxon>Rhodospirillales</taxon>
        <taxon>Azospirillaceae</taxon>
        <taxon>Azospirillum</taxon>
    </lineage>
</organism>
<keyword evidence="1" id="KW-0238">DNA-binding</keyword>
<dbReference type="RefSeq" id="WP_109332139.1">
    <property type="nucleotide sequence ID" value="NZ_CP029356.1"/>
</dbReference>
<dbReference type="InterPro" id="IPR050807">
    <property type="entry name" value="TransReg_Diox_bact_type"/>
</dbReference>
<dbReference type="InterPro" id="IPR013096">
    <property type="entry name" value="Cupin_2"/>
</dbReference>
<dbReference type="AlphaFoldDB" id="A0A2S2CXL8"/>
<evidence type="ECO:0000313" key="3">
    <source>
        <dbReference type="EMBL" id="AWK89155.1"/>
    </source>
</evidence>
<reference evidence="4" key="1">
    <citation type="submission" date="2018-05" db="EMBL/GenBank/DDBJ databases">
        <title>Azospirillum thermophila sp. nov., a novel isolated from hot spring.</title>
        <authorList>
            <person name="Zhao Z."/>
        </authorList>
    </citation>
    <scope>NUCLEOTIDE SEQUENCE [LARGE SCALE GENOMIC DNA]</scope>
    <source>
        <strain evidence="4">CFH 70021</strain>
        <plasmid evidence="4">unnamed1</plasmid>
    </source>
</reference>
<dbReference type="PROSITE" id="PS50943">
    <property type="entry name" value="HTH_CROC1"/>
    <property type="match status" value="1"/>
</dbReference>
<dbReference type="OrthoDB" id="189170at2"/>
<dbReference type="EMBL" id="CP029356">
    <property type="protein sequence ID" value="AWK89155.1"/>
    <property type="molecule type" value="Genomic_DNA"/>
</dbReference>
<dbReference type="Pfam" id="PF07883">
    <property type="entry name" value="Cupin_2"/>
    <property type="match status" value="1"/>
</dbReference>
<evidence type="ECO:0000256" key="1">
    <source>
        <dbReference type="ARBA" id="ARBA00023125"/>
    </source>
</evidence>
<dbReference type="SUPFAM" id="SSF47413">
    <property type="entry name" value="lambda repressor-like DNA-binding domains"/>
    <property type="match status" value="1"/>
</dbReference>
<proteinExistence type="predicted"/>
<dbReference type="InterPro" id="IPR010982">
    <property type="entry name" value="Lambda_DNA-bd_dom_sf"/>
</dbReference>
<dbReference type="Pfam" id="PF01381">
    <property type="entry name" value="HTH_3"/>
    <property type="match status" value="1"/>
</dbReference>
<gene>
    <name evidence="3" type="ORF">DEW08_24505</name>
</gene>